<proteinExistence type="predicted"/>
<keyword evidence="2" id="KW-0812">Transmembrane</keyword>
<feature type="transmembrane region" description="Helical" evidence="2">
    <location>
        <begin position="6"/>
        <end position="22"/>
    </location>
</feature>
<keyword evidence="2" id="KW-1133">Transmembrane helix</keyword>
<evidence type="ECO:0000256" key="2">
    <source>
        <dbReference type="SAM" id="Phobius"/>
    </source>
</evidence>
<dbReference type="Proteomes" id="UP000324800">
    <property type="component" value="Unassembled WGS sequence"/>
</dbReference>
<comment type="caution">
    <text evidence="3">The sequence shown here is derived from an EMBL/GenBank/DDBJ whole genome shotgun (WGS) entry which is preliminary data.</text>
</comment>
<keyword evidence="2" id="KW-0472">Membrane</keyword>
<gene>
    <name evidence="3" type="ORF">EZS28_014039</name>
</gene>
<evidence type="ECO:0000313" key="4">
    <source>
        <dbReference type="Proteomes" id="UP000324800"/>
    </source>
</evidence>
<feature type="compositionally biased region" description="Acidic residues" evidence="1">
    <location>
        <begin position="89"/>
        <end position="98"/>
    </location>
</feature>
<evidence type="ECO:0000256" key="1">
    <source>
        <dbReference type="SAM" id="MobiDB-lite"/>
    </source>
</evidence>
<dbReference type="EMBL" id="SNRW01003219">
    <property type="protein sequence ID" value="KAA6390434.1"/>
    <property type="molecule type" value="Genomic_DNA"/>
</dbReference>
<feature type="compositionally biased region" description="Low complexity" evidence="1">
    <location>
        <begin position="102"/>
        <end position="117"/>
    </location>
</feature>
<feature type="transmembrane region" description="Helical" evidence="2">
    <location>
        <begin position="158"/>
        <end position="180"/>
    </location>
</feature>
<sequence>MIYEIMSTIIVLGKVVCTLLILESKRRNLWGKDINPYWRYGRFRRKGEQQMPDNENDNKQNNVSSSSQLQSHSQQGNQGQRSAQILPVIDEDEEEDESPTVNRRNQYQQKQQNSISQPLNQELDQKQYEEQMKKRQQATKLKMIEDAKIQKLEKRAKISFWVVAVLAVLAFILVQAANPLASSMTTTARRRLLDLPMRQLAWIILMGIIAGIYVVMMGIEIVSEWIIEEQLKNKNIKGQQMHLSLADIRIAEYLLRELGGFSWFNCGQLSGAR</sequence>
<name>A0A5J4W683_9EUKA</name>
<protein>
    <submittedName>
        <fullName evidence="3">Uncharacterized protein</fullName>
    </submittedName>
</protein>
<accession>A0A5J4W683</accession>
<feature type="compositionally biased region" description="Low complexity" evidence="1">
    <location>
        <begin position="59"/>
        <end position="82"/>
    </location>
</feature>
<feature type="transmembrane region" description="Helical" evidence="2">
    <location>
        <begin position="200"/>
        <end position="227"/>
    </location>
</feature>
<dbReference type="AlphaFoldDB" id="A0A5J4W683"/>
<feature type="region of interest" description="Disordered" evidence="1">
    <location>
        <begin position="48"/>
        <end position="120"/>
    </location>
</feature>
<evidence type="ECO:0000313" key="3">
    <source>
        <dbReference type="EMBL" id="KAA6390434.1"/>
    </source>
</evidence>
<organism evidence="3 4">
    <name type="scientific">Streblomastix strix</name>
    <dbReference type="NCBI Taxonomy" id="222440"/>
    <lineage>
        <taxon>Eukaryota</taxon>
        <taxon>Metamonada</taxon>
        <taxon>Preaxostyla</taxon>
        <taxon>Oxymonadida</taxon>
        <taxon>Streblomastigidae</taxon>
        <taxon>Streblomastix</taxon>
    </lineage>
</organism>
<reference evidence="3 4" key="1">
    <citation type="submission" date="2019-03" db="EMBL/GenBank/DDBJ databases">
        <title>Single cell metagenomics reveals metabolic interactions within the superorganism composed of flagellate Streblomastix strix and complex community of Bacteroidetes bacteria on its surface.</title>
        <authorList>
            <person name="Treitli S.C."/>
            <person name="Kolisko M."/>
            <person name="Husnik F."/>
            <person name="Keeling P."/>
            <person name="Hampl V."/>
        </authorList>
    </citation>
    <scope>NUCLEOTIDE SEQUENCE [LARGE SCALE GENOMIC DNA]</scope>
    <source>
        <strain evidence="3">ST1C</strain>
    </source>
</reference>